<keyword evidence="5" id="KW-1185">Reference proteome</keyword>
<dbReference type="EMBL" id="CP036434">
    <property type="protein sequence ID" value="QDV05281.1"/>
    <property type="molecule type" value="Genomic_DNA"/>
</dbReference>
<dbReference type="InterPro" id="IPR016181">
    <property type="entry name" value="Acyl_CoA_acyltransferase"/>
</dbReference>
<dbReference type="PROSITE" id="PS51186">
    <property type="entry name" value="GNAT"/>
    <property type="match status" value="1"/>
</dbReference>
<keyword evidence="2" id="KW-0012">Acyltransferase</keyword>
<evidence type="ECO:0000313" key="5">
    <source>
        <dbReference type="Proteomes" id="UP000320390"/>
    </source>
</evidence>
<gene>
    <name evidence="4" type="ORF">Poly30_07770</name>
</gene>
<dbReference type="SUPFAM" id="SSF55729">
    <property type="entry name" value="Acyl-CoA N-acyltransferases (Nat)"/>
    <property type="match status" value="1"/>
</dbReference>
<dbReference type="Proteomes" id="UP000320390">
    <property type="component" value="Chromosome"/>
</dbReference>
<name>A0A518EMJ2_9BACT</name>
<feature type="domain" description="N-acetyltransferase" evidence="3">
    <location>
        <begin position="12"/>
        <end position="173"/>
    </location>
</feature>
<dbReference type="InterPro" id="IPR000182">
    <property type="entry name" value="GNAT_dom"/>
</dbReference>
<dbReference type="AlphaFoldDB" id="A0A518EMJ2"/>
<protein>
    <submittedName>
        <fullName evidence="4">Acetyltransferase (GNAT) family protein</fullName>
    </submittedName>
</protein>
<dbReference type="Pfam" id="PF00583">
    <property type="entry name" value="Acetyltransf_1"/>
    <property type="match status" value="1"/>
</dbReference>
<accession>A0A518EMJ2</accession>
<dbReference type="InterPro" id="IPR050832">
    <property type="entry name" value="Bact_Acetyltransf"/>
</dbReference>
<dbReference type="InterPro" id="IPR016890">
    <property type="entry name" value="UCP028520"/>
</dbReference>
<dbReference type="PIRSF" id="PIRSF028520">
    <property type="entry name" value="UCP028520"/>
    <property type="match status" value="1"/>
</dbReference>
<evidence type="ECO:0000259" key="3">
    <source>
        <dbReference type="PROSITE" id="PS51186"/>
    </source>
</evidence>
<dbReference type="PANTHER" id="PTHR43877">
    <property type="entry name" value="AMINOALKYLPHOSPHONATE N-ACETYLTRANSFERASE-RELATED-RELATED"/>
    <property type="match status" value="1"/>
</dbReference>
<evidence type="ECO:0000256" key="2">
    <source>
        <dbReference type="ARBA" id="ARBA00023315"/>
    </source>
</evidence>
<dbReference type="Gene3D" id="3.40.630.30">
    <property type="match status" value="1"/>
</dbReference>
<organism evidence="4 5">
    <name type="scientific">Saltatorellus ferox</name>
    <dbReference type="NCBI Taxonomy" id="2528018"/>
    <lineage>
        <taxon>Bacteria</taxon>
        <taxon>Pseudomonadati</taxon>
        <taxon>Planctomycetota</taxon>
        <taxon>Planctomycetia</taxon>
        <taxon>Planctomycetia incertae sedis</taxon>
        <taxon>Saltatorellus</taxon>
    </lineage>
</organism>
<sequence>MIGRTMTDATGPSIRDYTPKDAAAVLALNQSNVPEVGTLDLPRLEKLIGQADWVPVVELGGEIVGFAILLVEGTDYASTNYGWFQDRHERFYYVDRIALGPGARGQGLGQTLYREAVRRASEAGRSVLCAEVNTIPPNEPSLRFHERFGFTETTRRCPYGDENEVAMLEKSIP</sequence>
<keyword evidence="1 4" id="KW-0808">Transferase</keyword>
<reference evidence="4 5" key="1">
    <citation type="submission" date="2019-02" db="EMBL/GenBank/DDBJ databases">
        <title>Deep-cultivation of Planctomycetes and their phenomic and genomic characterization uncovers novel biology.</title>
        <authorList>
            <person name="Wiegand S."/>
            <person name="Jogler M."/>
            <person name="Boedeker C."/>
            <person name="Pinto D."/>
            <person name="Vollmers J."/>
            <person name="Rivas-Marin E."/>
            <person name="Kohn T."/>
            <person name="Peeters S.H."/>
            <person name="Heuer A."/>
            <person name="Rast P."/>
            <person name="Oberbeckmann S."/>
            <person name="Bunk B."/>
            <person name="Jeske O."/>
            <person name="Meyerdierks A."/>
            <person name="Storesund J.E."/>
            <person name="Kallscheuer N."/>
            <person name="Luecker S."/>
            <person name="Lage O.M."/>
            <person name="Pohl T."/>
            <person name="Merkel B.J."/>
            <person name="Hornburger P."/>
            <person name="Mueller R.-W."/>
            <person name="Bruemmer F."/>
            <person name="Labrenz M."/>
            <person name="Spormann A.M."/>
            <person name="Op den Camp H."/>
            <person name="Overmann J."/>
            <person name="Amann R."/>
            <person name="Jetten M.S.M."/>
            <person name="Mascher T."/>
            <person name="Medema M.H."/>
            <person name="Devos D.P."/>
            <person name="Kaster A.-K."/>
            <person name="Ovreas L."/>
            <person name="Rohde M."/>
            <person name="Galperin M.Y."/>
            <person name="Jogler C."/>
        </authorList>
    </citation>
    <scope>NUCLEOTIDE SEQUENCE [LARGE SCALE GENOMIC DNA]</scope>
    <source>
        <strain evidence="4 5">Poly30</strain>
    </source>
</reference>
<dbReference type="CDD" id="cd04301">
    <property type="entry name" value="NAT_SF"/>
    <property type="match status" value="1"/>
</dbReference>
<evidence type="ECO:0000313" key="4">
    <source>
        <dbReference type="EMBL" id="QDV05281.1"/>
    </source>
</evidence>
<dbReference type="GO" id="GO:0016747">
    <property type="term" value="F:acyltransferase activity, transferring groups other than amino-acyl groups"/>
    <property type="evidence" value="ECO:0007669"/>
    <property type="project" value="InterPro"/>
</dbReference>
<proteinExistence type="predicted"/>
<evidence type="ECO:0000256" key="1">
    <source>
        <dbReference type="ARBA" id="ARBA00022679"/>
    </source>
</evidence>